<dbReference type="Gene3D" id="3.90.190.10">
    <property type="entry name" value="Protein tyrosine phosphatase superfamily"/>
    <property type="match status" value="2"/>
</dbReference>
<name>A0A5J4YN29_PORPP</name>
<dbReference type="Proteomes" id="UP000324585">
    <property type="component" value="Unassembled WGS sequence"/>
</dbReference>
<protein>
    <recommendedName>
        <fullName evidence="1">Tyrosine specific protein phosphatases domain-containing protein</fullName>
    </recommendedName>
</protein>
<reference evidence="3" key="1">
    <citation type="journal article" date="2019" name="Nat. Commun.">
        <title>Expansion of phycobilisome linker gene families in mesophilic red algae.</title>
        <authorList>
            <person name="Lee J."/>
            <person name="Kim D."/>
            <person name="Bhattacharya D."/>
            <person name="Yoon H.S."/>
        </authorList>
    </citation>
    <scope>NUCLEOTIDE SEQUENCE [LARGE SCALE GENOMIC DNA]</scope>
    <source>
        <strain evidence="3">CCMP 1328</strain>
    </source>
</reference>
<dbReference type="OrthoDB" id="9988524at2759"/>
<dbReference type="PROSITE" id="PS00383">
    <property type="entry name" value="TYR_PHOSPHATASE_1"/>
    <property type="match status" value="1"/>
</dbReference>
<dbReference type="InterPro" id="IPR029021">
    <property type="entry name" value="Prot-tyrosine_phosphatase-like"/>
</dbReference>
<dbReference type="SUPFAM" id="SSF52799">
    <property type="entry name" value="(Phosphotyrosine protein) phosphatases II"/>
    <property type="match status" value="2"/>
</dbReference>
<dbReference type="InterPro" id="IPR016130">
    <property type="entry name" value="Tyr_Pase_AS"/>
</dbReference>
<evidence type="ECO:0000259" key="1">
    <source>
        <dbReference type="PROSITE" id="PS50056"/>
    </source>
</evidence>
<evidence type="ECO:0000313" key="3">
    <source>
        <dbReference type="Proteomes" id="UP000324585"/>
    </source>
</evidence>
<sequence length="360" mass="40890">MSGFESLFNVRDLGGKAGKDDADVPSGVLLRSAASDLMTPADVRRLRDEMHVTCIVDLRSKMVPSAENSLDDVYTPCKPDDAMMKQLIEYDPAGTIKPIPDDGKHWFLPKTGTCRRVLLKIVSANTIRGFLTHFLMNFPHTFLVLLPLFLIKKLTSLIIEYNRTKWEIQADKRDQPPSALKAKVCAVRSWCHFELVNQFMRSMGGLAGLYKVFLSYGGDRMCAVLKYITMHLERNGKESLMFHCQSGKDRTGLIAALLLTALHVDTEHVIQDYAVSHAFGCGPSHRVVLGIAEELWINKDIMMRYPLLEEYYGAPEATIRGIHDWMRTEYGSVPEYLDSIGFHEVWRHRLHIAVMMRESK</sequence>
<proteinExistence type="predicted"/>
<gene>
    <name evidence="2" type="ORF">FVE85_3542</name>
</gene>
<organism evidence="2 3">
    <name type="scientific">Porphyridium purpureum</name>
    <name type="common">Red alga</name>
    <name type="synonym">Porphyridium cruentum</name>
    <dbReference type="NCBI Taxonomy" id="35688"/>
    <lineage>
        <taxon>Eukaryota</taxon>
        <taxon>Rhodophyta</taxon>
        <taxon>Bangiophyceae</taxon>
        <taxon>Porphyridiales</taxon>
        <taxon>Porphyridiaceae</taxon>
        <taxon>Porphyridium</taxon>
    </lineage>
</organism>
<dbReference type="PROSITE" id="PS50056">
    <property type="entry name" value="TYR_PHOSPHATASE_2"/>
    <property type="match status" value="1"/>
</dbReference>
<evidence type="ECO:0000313" key="2">
    <source>
        <dbReference type="EMBL" id="KAA8492104.1"/>
    </source>
</evidence>
<dbReference type="Pfam" id="PF13350">
    <property type="entry name" value="Y_phosphatase3"/>
    <property type="match status" value="2"/>
</dbReference>
<feature type="domain" description="Tyrosine specific protein phosphatases" evidence="1">
    <location>
        <begin position="219"/>
        <end position="271"/>
    </location>
</feature>
<accession>A0A5J4YN29</accession>
<keyword evidence="3" id="KW-1185">Reference proteome</keyword>
<dbReference type="GO" id="GO:0004721">
    <property type="term" value="F:phosphoprotein phosphatase activity"/>
    <property type="evidence" value="ECO:0007669"/>
    <property type="project" value="InterPro"/>
</dbReference>
<dbReference type="AlphaFoldDB" id="A0A5J4YN29"/>
<dbReference type="InterPro" id="IPR000387">
    <property type="entry name" value="Tyr_Pase_dom"/>
</dbReference>
<comment type="caution">
    <text evidence="2">The sequence shown here is derived from an EMBL/GenBank/DDBJ whole genome shotgun (WGS) entry which is preliminary data.</text>
</comment>
<dbReference type="EMBL" id="VRMN01000010">
    <property type="protein sequence ID" value="KAA8492104.1"/>
    <property type="molecule type" value="Genomic_DNA"/>
</dbReference>
<dbReference type="InterPro" id="IPR026893">
    <property type="entry name" value="Tyr/Ser_Pase_IphP-type"/>
</dbReference>